<dbReference type="Pfam" id="PF05637">
    <property type="entry name" value="Glyco_transf_34"/>
    <property type="match status" value="1"/>
</dbReference>
<keyword evidence="11" id="KW-1185">Reference proteome</keyword>
<dbReference type="OrthoDB" id="407658at2759"/>
<dbReference type="PANTHER" id="PTHR31311:SF20">
    <property type="entry name" value="GLYCOSYLTRANSFERASE 6"/>
    <property type="match status" value="1"/>
</dbReference>
<evidence type="ECO:0000256" key="6">
    <source>
        <dbReference type="ARBA" id="ARBA00022968"/>
    </source>
</evidence>
<evidence type="ECO:0000256" key="5">
    <source>
        <dbReference type="ARBA" id="ARBA00022692"/>
    </source>
</evidence>
<keyword evidence="5" id="KW-0812">Transmembrane</keyword>
<keyword evidence="4" id="KW-0808">Transferase</keyword>
<keyword evidence="9" id="KW-0472">Membrane</keyword>
<evidence type="ECO:0000256" key="1">
    <source>
        <dbReference type="ARBA" id="ARBA00004323"/>
    </source>
</evidence>
<sequence>MAASSEAARRRGKGGAAKLPHGRERDALVFASGAAAALLLFLLAAGHRAAFFTDDLPAAALPTTTTRDDDGRRTFYDDPAFSYAVTGRRVAEWDAKRAAWLRSRGLTGAAAPDRVLMVSGSQPEPCGGSGGDHLLLRFLKNKLDYCRLHGIELFYNRNFLEPSMPWAWSKLPVLRAAMVAHPEAEWLWWVDADAVLTDMDFSLLPLAATRYAGRNLVVHGNRERFFGRRSWLGINAGVFLIRNCQWSLDFLDEWARMGPAYPEQHAEWGKKLKNELAEKDSDFACDQSALAYLLLDGWERRGFRDTVHVETEYYLHGYWKDIVDRLPGVAARYDAVERGTRAAGLRLRRRHAEREHLRYAAARNAAVRKAVPGPDGGSDDGWRRPFVTHFVGCAPCSGWQNPAYAPESCGSGMRAALDFADDQVLRAYGFRHAAPGNDSVHPLPFDYPAAPGRRT</sequence>
<name>A0A5J9SPC8_9POAL</name>
<proteinExistence type="inferred from homology"/>
<reference evidence="10 11" key="1">
    <citation type="journal article" date="2019" name="Sci. Rep.">
        <title>A high-quality genome of Eragrostis curvula grass provides insights into Poaceae evolution and supports new strategies to enhance forage quality.</title>
        <authorList>
            <person name="Carballo J."/>
            <person name="Santos B.A.C.M."/>
            <person name="Zappacosta D."/>
            <person name="Garbus I."/>
            <person name="Selva J.P."/>
            <person name="Gallo C.A."/>
            <person name="Diaz A."/>
            <person name="Albertini E."/>
            <person name="Caccamo M."/>
            <person name="Echenique V."/>
        </authorList>
    </citation>
    <scope>NUCLEOTIDE SEQUENCE [LARGE SCALE GENOMIC DNA]</scope>
    <source>
        <strain evidence="11">cv. Victoria</strain>
        <tissue evidence="10">Leaf</tissue>
    </source>
</reference>
<dbReference type="GO" id="GO:0005768">
    <property type="term" value="C:endosome"/>
    <property type="evidence" value="ECO:0007669"/>
    <property type="project" value="TreeGrafter"/>
</dbReference>
<evidence type="ECO:0000256" key="7">
    <source>
        <dbReference type="ARBA" id="ARBA00022989"/>
    </source>
</evidence>
<accession>A0A5J9SPC8</accession>
<keyword evidence="8" id="KW-0333">Golgi apparatus</keyword>
<feature type="non-terminal residue" evidence="10">
    <location>
        <position position="1"/>
    </location>
</feature>
<evidence type="ECO:0000256" key="2">
    <source>
        <dbReference type="ARBA" id="ARBA00005664"/>
    </source>
</evidence>
<evidence type="ECO:0000256" key="8">
    <source>
        <dbReference type="ARBA" id="ARBA00023034"/>
    </source>
</evidence>
<keyword evidence="6" id="KW-0735">Signal-anchor</keyword>
<dbReference type="AlphaFoldDB" id="A0A5J9SPC8"/>
<dbReference type="InterPro" id="IPR029044">
    <property type="entry name" value="Nucleotide-diphossugar_trans"/>
</dbReference>
<evidence type="ECO:0000256" key="9">
    <source>
        <dbReference type="ARBA" id="ARBA00023136"/>
    </source>
</evidence>
<dbReference type="InterPro" id="IPR008630">
    <property type="entry name" value="Glyco_trans_34"/>
</dbReference>
<evidence type="ECO:0000256" key="4">
    <source>
        <dbReference type="ARBA" id="ARBA00022679"/>
    </source>
</evidence>
<comment type="similarity">
    <text evidence="2">Belongs to the glycosyltransferase 34 family.</text>
</comment>
<dbReference type="Gene3D" id="3.90.550.10">
    <property type="entry name" value="Spore Coat Polysaccharide Biosynthesis Protein SpsA, Chain A"/>
    <property type="match status" value="1"/>
</dbReference>
<comment type="caution">
    <text evidence="10">The sequence shown here is derived from an EMBL/GenBank/DDBJ whole genome shotgun (WGS) entry which is preliminary data.</text>
</comment>
<dbReference type="EMBL" id="RWGY01000536">
    <property type="protein sequence ID" value="TVU00848.1"/>
    <property type="molecule type" value="Genomic_DNA"/>
</dbReference>
<evidence type="ECO:0000313" key="10">
    <source>
        <dbReference type="EMBL" id="TVU00848.1"/>
    </source>
</evidence>
<dbReference type="PANTHER" id="PTHR31311">
    <property type="entry name" value="XYLOGLUCAN 6-XYLOSYLTRANSFERASE 5-RELATED-RELATED"/>
    <property type="match status" value="1"/>
</dbReference>
<protein>
    <submittedName>
        <fullName evidence="10">Uncharacterized protein</fullName>
    </submittedName>
</protein>
<evidence type="ECO:0000313" key="11">
    <source>
        <dbReference type="Proteomes" id="UP000324897"/>
    </source>
</evidence>
<comment type="subcellular location">
    <subcellularLocation>
        <location evidence="1">Golgi apparatus membrane</location>
        <topology evidence="1">Single-pass type II membrane protein</topology>
    </subcellularLocation>
</comment>
<keyword evidence="3" id="KW-0328">Glycosyltransferase</keyword>
<dbReference type="Gramene" id="TVU00848">
    <property type="protein sequence ID" value="TVU00848"/>
    <property type="gene ID" value="EJB05_53696"/>
</dbReference>
<gene>
    <name evidence="10" type="ORF">EJB05_53696</name>
</gene>
<keyword evidence="7" id="KW-1133">Transmembrane helix</keyword>
<dbReference type="GO" id="GO:0008378">
    <property type="term" value="F:galactosyltransferase activity"/>
    <property type="evidence" value="ECO:0007669"/>
    <property type="project" value="TreeGrafter"/>
</dbReference>
<dbReference type="GO" id="GO:0000139">
    <property type="term" value="C:Golgi membrane"/>
    <property type="evidence" value="ECO:0007669"/>
    <property type="project" value="UniProtKB-SubCell"/>
</dbReference>
<organism evidence="10 11">
    <name type="scientific">Eragrostis curvula</name>
    <name type="common">weeping love grass</name>
    <dbReference type="NCBI Taxonomy" id="38414"/>
    <lineage>
        <taxon>Eukaryota</taxon>
        <taxon>Viridiplantae</taxon>
        <taxon>Streptophyta</taxon>
        <taxon>Embryophyta</taxon>
        <taxon>Tracheophyta</taxon>
        <taxon>Spermatophyta</taxon>
        <taxon>Magnoliopsida</taxon>
        <taxon>Liliopsida</taxon>
        <taxon>Poales</taxon>
        <taxon>Poaceae</taxon>
        <taxon>PACMAD clade</taxon>
        <taxon>Chloridoideae</taxon>
        <taxon>Eragrostideae</taxon>
        <taxon>Eragrostidinae</taxon>
        <taxon>Eragrostis</taxon>
    </lineage>
</organism>
<dbReference type="GO" id="GO:0005802">
    <property type="term" value="C:trans-Golgi network"/>
    <property type="evidence" value="ECO:0007669"/>
    <property type="project" value="TreeGrafter"/>
</dbReference>
<dbReference type="Proteomes" id="UP000324897">
    <property type="component" value="Unassembled WGS sequence"/>
</dbReference>
<evidence type="ECO:0000256" key="3">
    <source>
        <dbReference type="ARBA" id="ARBA00022676"/>
    </source>
</evidence>